<evidence type="ECO:0000259" key="5">
    <source>
        <dbReference type="PROSITE" id="PS50011"/>
    </source>
</evidence>
<dbReference type="SUPFAM" id="SSF56112">
    <property type="entry name" value="Protein kinase-like (PK-like)"/>
    <property type="match status" value="1"/>
</dbReference>
<evidence type="ECO:0000256" key="3">
    <source>
        <dbReference type="ARBA" id="ARBA00022840"/>
    </source>
</evidence>
<dbReference type="PANTHER" id="PTHR24055">
    <property type="entry name" value="MITOGEN-ACTIVATED PROTEIN KINASE"/>
    <property type="match status" value="1"/>
</dbReference>
<evidence type="ECO:0000256" key="1">
    <source>
        <dbReference type="ARBA" id="ARBA00022527"/>
    </source>
</evidence>
<dbReference type="InterPro" id="IPR008266">
    <property type="entry name" value="Tyr_kinase_AS"/>
</dbReference>
<gene>
    <name evidence="6" type="ORF">BCR41DRAFT_163561</name>
</gene>
<protein>
    <submittedName>
        <fullName evidence="6">Kinase-like domain-containing protein</fullName>
    </submittedName>
</protein>
<dbReference type="OrthoDB" id="413582at2759"/>
<dbReference type="InterPro" id="IPR011009">
    <property type="entry name" value="Kinase-like_dom_sf"/>
</dbReference>
<comment type="caution">
    <text evidence="6">The sequence shown here is derived from an EMBL/GenBank/DDBJ whole genome shotgun (WGS) entry which is preliminary data.</text>
</comment>
<dbReference type="InParanoid" id="A0A1Y2GCE0"/>
<proteinExistence type="predicted"/>
<evidence type="ECO:0000313" key="6">
    <source>
        <dbReference type="EMBL" id="ORZ06992.1"/>
    </source>
</evidence>
<dbReference type="Pfam" id="PF00069">
    <property type="entry name" value="Pkinase"/>
    <property type="match status" value="1"/>
</dbReference>
<dbReference type="InterPro" id="IPR000719">
    <property type="entry name" value="Prot_kinase_dom"/>
</dbReference>
<accession>A0A1Y2GCE0</accession>
<keyword evidence="2" id="KW-0547">Nucleotide-binding</keyword>
<keyword evidence="1" id="KW-0723">Serine/threonine-protein kinase</keyword>
<reference evidence="6 7" key="1">
    <citation type="submission" date="2016-07" db="EMBL/GenBank/DDBJ databases">
        <title>Pervasive Adenine N6-methylation of Active Genes in Fungi.</title>
        <authorList>
            <consortium name="DOE Joint Genome Institute"/>
            <person name="Mondo S.J."/>
            <person name="Dannebaum R.O."/>
            <person name="Kuo R.C."/>
            <person name="Labutti K."/>
            <person name="Haridas S."/>
            <person name="Kuo A."/>
            <person name="Salamov A."/>
            <person name="Ahrendt S.R."/>
            <person name="Lipzen A."/>
            <person name="Sullivan W."/>
            <person name="Andreopoulos W.B."/>
            <person name="Clum A."/>
            <person name="Lindquist E."/>
            <person name="Daum C."/>
            <person name="Ramamoorthy G.K."/>
            <person name="Gryganskyi A."/>
            <person name="Culley D."/>
            <person name="Magnuson J.K."/>
            <person name="James T.Y."/>
            <person name="O'Malley M.A."/>
            <person name="Stajich J.E."/>
            <person name="Spatafora J.W."/>
            <person name="Visel A."/>
            <person name="Grigoriev I.V."/>
        </authorList>
    </citation>
    <scope>NUCLEOTIDE SEQUENCE [LARGE SCALE GENOMIC DNA]</scope>
    <source>
        <strain evidence="6 7">NRRL 3116</strain>
    </source>
</reference>
<organism evidence="6 7">
    <name type="scientific">Lobosporangium transversale</name>
    <dbReference type="NCBI Taxonomy" id="64571"/>
    <lineage>
        <taxon>Eukaryota</taxon>
        <taxon>Fungi</taxon>
        <taxon>Fungi incertae sedis</taxon>
        <taxon>Mucoromycota</taxon>
        <taxon>Mortierellomycotina</taxon>
        <taxon>Mortierellomycetes</taxon>
        <taxon>Mortierellales</taxon>
        <taxon>Mortierellaceae</taxon>
        <taxon>Lobosporangium</taxon>
    </lineage>
</organism>
<dbReference type="InterPro" id="IPR050117">
    <property type="entry name" value="MAPK"/>
</dbReference>
<dbReference type="EMBL" id="MCFF01000043">
    <property type="protein sequence ID" value="ORZ06992.1"/>
    <property type="molecule type" value="Genomic_DNA"/>
</dbReference>
<dbReference type="GO" id="GO:0004674">
    <property type="term" value="F:protein serine/threonine kinase activity"/>
    <property type="evidence" value="ECO:0007669"/>
    <property type="project" value="UniProtKB-KW"/>
</dbReference>
<dbReference type="GO" id="GO:0005524">
    <property type="term" value="F:ATP binding"/>
    <property type="evidence" value="ECO:0007669"/>
    <property type="project" value="UniProtKB-KW"/>
</dbReference>
<feature type="region of interest" description="Disordered" evidence="4">
    <location>
        <begin position="427"/>
        <end position="449"/>
    </location>
</feature>
<dbReference type="PROSITE" id="PS00109">
    <property type="entry name" value="PROTEIN_KINASE_TYR"/>
    <property type="match status" value="1"/>
</dbReference>
<keyword evidence="7" id="KW-1185">Reference proteome</keyword>
<keyword evidence="3" id="KW-0067">ATP-binding</keyword>
<name>A0A1Y2GCE0_9FUNG</name>
<dbReference type="AlphaFoldDB" id="A0A1Y2GCE0"/>
<dbReference type="Proteomes" id="UP000193648">
    <property type="component" value="Unassembled WGS sequence"/>
</dbReference>
<feature type="compositionally biased region" description="Acidic residues" evidence="4">
    <location>
        <begin position="369"/>
        <end position="382"/>
    </location>
</feature>
<evidence type="ECO:0000313" key="7">
    <source>
        <dbReference type="Proteomes" id="UP000193648"/>
    </source>
</evidence>
<dbReference type="PROSITE" id="PS50011">
    <property type="entry name" value="PROTEIN_KINASE_DOM"/>
    <property type="match status" value="1"/>
</dbReference>
<feature type="region of interest" description="Disordered" evidence="4">
    <location>
        <begin position="338"/>
        <end position="406"/>
    </location>
</feature>
<keyword evidence="6" id="KW-0418">Kinase</keyword>
<dbReference type="Gene3D" id="1.10.510.10">
    <property type="entry name" value="Transferase(Phosphotransferase) domain 1"/>
    <property type="match status" value="1"/>
</dbReference>
<dbReference type="STRING" id="64571.A0A1Y2GCE0"/>
<evidence type="ECO:0000256" key="4">
    <source>
        <dbReference type="SAM" id="MobiDB-lite"/>
    </source>
</evidence>
<dbReference type="GeneID" id="33561516"/>
<keyword evidence="6" id="KW-0808">Transferase</keyword>
<dbReference type="SMART" id="SM00220">
    <property type="entry name" value="S_TKc"/>
    <property type="match status" value="1"/>
</dbReference>
<evidence type="ECO:0000256" key="2">
    <source>
        <dbReference type="ARBA" id="ARBA00022741"/>
    </source>
</evidence>
<dbReference type="RefSeq" id="XP_021877788.1">
    <property type="nucleotide sequence ID" value="XM_022019671.1"/>
</dbReference>
<feature type="domain" description="Protein kinase" evidence="5">
    <location>
        <begin position="1"/>
        <end position="290"/>
    </location>
</feature>
<feature type="compositionally biased region" description="Basic residues" evidence="4">
    <location>
        <begin position="438"/>
        <end position="449"/>
    </location>
</feature>
<sequence>MEDLIQIGWTKSRPLLVETCMRQILEGLAWVHDEAGLIHRDISASNIMVAIHPTDNNINKYEGEQALQGSEVGIIQCLISDFGCATFQNPKETMGKDREEPFDNQQECRRHQEKENIEYDQQRLTFEVGTRAYRAPELLFSSENYTNTIDIWSAGVLFAGMFLGRRLFEAESDIGQVCAIVKVLGTPTEENWPEYPTMPDYGKLMFQALETNPLSSILLPTGPTSEAPQHKDSSSSHNYLDKEGVSVAKCSSSPATISDTAFKLIESMITYSGSARPSARRALAFKDHYLERTKQLEPGHERQSAHGDQMEQTKMRKDFLEQCIIHEQTILEEMQRLRARQAEEEEEEGGYDGFMFGGPRRPPERPSDDEAGSEGEGEEEGGGDGYRSDDLSGEAVAGLRQQGEIRHLMPGFEVEGAYGFEEYSGDSAALTTAGSPRSIKRHRASSGEE</sequence>